<dbReference type="GO" id="GO:0140359">
    <property type="term" value="F:ABC-type transporter activity"/>
    <property type="evidence" value="ECO:0007669"/>
    <property type="project" value="InterPro"/>
</dbReference>
<dbReference type="STRING" id="1313296.SAMN05661091_5479"/>
<protein>
    <submittedName>
        <fullName evidence="7">Predicted membrane protein</fullName>
    </submittedName>
</protein>
<feature type="transmembrane region" description="Helical" evidence="5">
    <location>
        <begin position="194"/>
        <end position="214"/>
    </location>
</feature>
<dbReference type="PANTHER" id="PTHR43077:SF5">
    <property type="entry name" value="PHAGE INFECTION PROTEIN"/>
    <property type="match status" value="1"/>
</dbReference>
<feature type="transmembrane region" description="Helical" evidence="5">
    <location>
        <begin position="18"/>
        <end position="36"/>
    </location>
</feature>
<evidence type="ECO:0000313" key="7">
    <source>
        <dbReference type="EMBL" id="SMF91501.1"/>
    </source>
</evidence>
<feature type="transmembrane region" description="Helical" evidence="5">
    <location>
        <begin position="351"/>
        <end position="371"/>
    </location>
</feature>
<dbReference type="EMBL" id="LT840184">
    <property type="protein sequence ID" value="SMF91501.1"/>
    <property type="molecule type" value="Genomic_DNA"/>
</dbReference>
<keyword evidence="3 5" id="KW-1133">Transmembrane helix</keyword>
<evidence type="ECO:0000259" key="6">
    <source>
        <dbReference type="Pfam" id="PF12698"/>
    </source>
</evidence>
<evidence type="ECO:0000256" key="3">
    <source>
        <dbReference type="ARBA" id="ARBA00022989"/>
    </source>
</evidence>
<evidence type="ECO:0000313" key="8">
    <source>
        <dbReference type="Proteomes" id="UP000192940"/>
    </source>
</evidence>
<sequence length="393" mass="42274">MECVQRCIHFIEKSPQMMLGIATALAFQIIFSVIWMTGYQGANERIGGFRIAIVNEDKIMGVQVLQKLQNSLPFQISNANQNTARQQLINREVQMVMTIPADFTADLQNPAAQANLLYEINESNPALVKSVMDSAAVAITGTVDREASAAGIQNVLERSSIPSEQASVAAASLAERVKSEISYIYSVDGLNNQMVPMMMVLASFVGAMIMGMNMQQASLTLGNGITKWQAFTARTMINIVSALVISLLGSSLVMALGGQSAEGFMPLWLFQSLIVWVFLVFSQMFLIVFGIGGMLFNITLLSLQLVTSGAMIPRQMLGAGFQTTGDLLPATYAVEGLMNILFGGVHLGKDLLGLAVTAIISLVISAAVTALRKNRHSSRSGESTQHIPTLTSA</sequence>
<dbReference type="Pfam" id="PF12698">
    <property type="entry name" value="ABC2_membrane_3"/>
    <property type="match status" value="1"/>
</dbReference>
<dbReference type="InterPro" id="IPR013525">
    <property type="entry name" value="ABC2_TM"/>
</dbReference>
<dbReference type="Gene3D" id="3.40.1710.10">
    <property type="entry name" value="abc type-2 transporter like domain"/>
    <property type="match status" value="1"/>
</dbReference>
<organism evidence="7 8">
    <name type="scientific">Paenibacillus uliginis N3/975</name>
    <dbReference type="NCBI Taxonomy" id="1313296"/>
    <lineage>
        <taxon>Bacteria</taxon>
        <taxon>Bacillati</taxon>
        <taxon>Bacillota</taxon>
        <taxon>Bacilli</taxon>
        <taxon>Bacillales</taxon>
        <taxon>Paenibacillaceae</taxon>
        <taxon>Paenibacillus</taxon>
    </lineage>
</organism>
<evidence type="ECO:0000256" key="2">
    <source>
        <dbReference type="ARBA" id="ARBA00022692"/>
    </source>
</evidence>
<dbReference type="GO" id="GO:0016020">
    <property type="term" value="C:membrane"/>
    <property type="evidence" value="ECO:0007669"/>
    <property type="project" value="UniProtKB-SubCell"/>
</dbReference>
<comment type="subcellular location">
    <subcellularLocation>
        <location evidence="1">Membrane</location>
        <topology evidence="1">Multi-pass membrane protein</topology>
    </subcellularLocation>
</comment>
<feature type="domain" description="ABC-2 type transporter transmembrane" evidence="6">
    <location>
        <begin position="27"/>
        <end position="366"/>
    </location>
</feature>
<feature type="transmembrane region" description="Helical" evidence="5">
    <location>
        <begin position="273"/>
        <end position="306"/>
    </location>
</feature>
<keyword evidence="4 5" id="KW-0472">Membrane</keyword>
<dbReference type="InterPro" id="IPR051328">
    <property type="entry name" value="T7SS_ABC-Transporter"/>
</dbReference>
<accession>A0A1X7HT89</accession>
<keyword evidence="2 5" id="KW-0812">Transmembrane</keyword>
<name>A0A1X7HT89_9BACL</name>
<evidence type="ECO:0000256" key="4">
    <source>
        <dbReference type="ARBA" id="ARBA00023136"/>
    </source>
</evidence>
<dbReference type="AlphaFoldDB" id="A0A1X7HT89"/>
<dbReference type="PANTHER" id="PTHR43077">
    <property type="entry name" value="TRANSPORT PERMEASE YVFS-RELATED"/>
    <property type="match status" value="1"/>
</dbReference>
<dbReference type="Proteomes" id="UP000192940">
    <property type="component" value="Chromosome I"/>
</dbReference>
<evidence type="ECO:0000256" key="5">
    <source>
        <dbReference type="SAM" id="Phobius"/>
    </source>
</evidence>
<feature type="transmembrane region" description="Helical" evidence="5">
    <location>
        <begin position="235"/>
        <end position="253"/>
    </location>
</feature>
<keyword evidence="8" id="KW-1185">Reference proteome</keyword>
<gene>
    <name evidence="7" type="ORF">SAMN05661091_5479</name>
</gene>
<proteinExistence type="predicted"/>
<reference evidence="8" key="1">
    <citation type="submission" date="2017-04" db="EMBL/GenBank/DDBJ databases">
        <authorList>
            <person name="Varghese N."/>
            <person name="Submissions S."/>
        </authorList>
    </citation>
    <scope>NUCLEOTIDE SEQUENCE [LARGE SCALE GENOMIC DNA]</scope>
    <source>
        <strain evidence="8">N3/975</strain>
    </source>
</reference>
<evidence type="ECO:0000256" key="1">
    <source>
        <dbReference type="ARBA" id="ARBA00004141"/>
    </source>
</evidence>